<comment type="cofactor">
    <cofactor evidence="1 3">
        <name>FAD</name>
        <dbReference type="ChEBI" id="CHEBI:57692"/>
    </cofactor>
</comment>
<dbReference type="SUPFAM" id="SSF54373">
    <property type="entry name" value="FAD-linked reductases, C-terminal domain"/>
    <property type="match status" value="2"/>
</dbReference>
<keyword evidence="3" id="KW-0285">Flavoprotein</keyword>
<comment type="caution">
    <text evidence="5">The sequence shown here is derived from an EMBL/GenBank/DDBJ whole genome shotgun (WGS) entry which is preliminary data.</text>
</comment>
<reference evidence="6" key="1">
    <citation type="submission" date="2020-01" db="EMBL/GenBank/DDBJ databases">
        <title>Draft genome sequence of the Termite Coptotermes fromosanus.</title>
        <authorList>
            <person name="Itakura S."/>
            <person name="Yosikawa Y."/>
            <person name="Umezawa K."/>
        </authorList>
    </citation>
    <scope>NUCLEOTIDE SEQUENCE [LARGE SCALE GENOMIC DNA]</scope>
</reference>
<proteinExistence type="inferred from homology"/>
<dbReference type="EMBL" id="BLKM01000464">
    <property type="protein sequence ID" value="GFG34063.1"/>
    <property type="molecule type" value="Genomic_DNA"/>
</dbReference>
<evidence type="ECO:0000256" key="1">
    <source>
        <dbReference type="ARBA" id="ARBA00001974"/>
    </source>
</evidence>
<dbReference type="InterPro" id="IPR001613">
    <property type="entry name" value="Flavin_amine_oxidase"/>
</dbReference>
<dbReference type="InterPro" id="IPR002937">
    <property type="entry name" value="Amino_oxidase"/>
</dbReference>
<dbReference type="EC" id="1.4.3.-" evidence="3"/>
<dbReference type="PANTHER" id="PTHR10742">
    <property type="entry name" value="FLAVIN MONOAMINE OXIDASE"/>
    <property type="match status" value="1"/>
</dbReference>
<keyword evidence="2 3" id="KW-0560">Oxidoreductase</keyword>
<feature type="domain" description="Amine oxidase" evidence="4">
    <location>
        <begin position="14"/>
        <end position="472"/>
    </location>
</feature>
<dbReference type="InterPro" id="IPR036188">
    <property type="entry name" value="FAD/NAD-bd_sf"/>
</dbReference>
<evidence type="ECO:0000256" key="3">
    <source>
        <dbReference type="RuleBase" id="RU362067"/>
    </source>
</evidence>
<evidence type="ECO:0000313" key="6">
    <source>
        <dbReference type="Proteomes" id="UP000502823"/>
    </source>
</evidence>
<accession>A0A6L2PN93</accession>
<evidence type="ECO:0000313" key="5">
    <source>
        <dbReference type="EMBL" id="GFG34063.1"/>
    </source>
</evidence>
<evidence type="ECO:0000259" key="4">
    <source>
        <dbReference type="Pfam" id="PF01593"/>
    </source>
</evidence>
<organism evidence="5 6">
    <name type="scientific">Coptotermes formosanus</name>
    <name type="common">Formosan subterranean termite</name>
    <dbReference type="NCBI Taxonomy" id="36987"/>
    <lineage>
        <taxon>Eukaryota</taxon>
        <taxon>Metazoa</taxon>
        <taxon>Ecdysozoa</taxon>
        <taxon>Arthropoda</taxon>
        <taxon>Hexapoda</taxon>
        <taxon>Insecta</taxon>
        <taxon>Pterygota</taxon>
        <taxon>Neoptera</taxon>
        <taxon>Polyneoptera</taxon>
        <taxon>Dictyoptera</taxon>
        <taxon>Blattodea</taxon>
        <taxon>Blattoidea</taxon>
        <taxon>Termitoidae</taxon>
        <taxon>Rhinotermitidae</taxon>
        <taxon>Coptotermes</taxon>
    </lineage>
</organism>
<keyword evidence="3" id="KW-0274">FAD</keyword>
<dbReference type="InParanoid" id="A0A6L2PN93"/>
<dbReference type="PRINTS" id="PR00757">
    <property type="entry name" value="AMINEOXDASEF"/>
</dbReference>
<dbReference type="Gene3D" id="3.50.50.60">
    <property type="entry name" value="FAD/NAD(P)-binding domain"/>
    <property type="match status" value="2"/>
</dbReference>
<dbReference type="GO" id="GO:0046592">
    <property type="term" value="F:polyamine oxidase activity"/>
    <property type="evidence" value="ECO:0007669"/>
    <property type="project" value="TreeGrafter"/>
</dbReference>
<dbReference type="PANTHER" id="PTHR10742:SF398">
    <property type="entry name" value="AMINE OXIDASE DOMAIN-CONTAINING PROTEIN-RELATED"/>
    <property type="match status" value="1"/>
</dbReference>
<sequence length="999" mass="110909">MDKLRIVVVGAGAAGLAAAARLMERGVGDVVVLEAEDRMGGRIHTTGFENAVLELGAEWVHGEVGNVVCAMAQKYGLLTASRTGLIDTTYIDSTGKIIDQEVSEKIIGILSVIHNTADTMLKDFKGSLGDYYNAVFQEKMQEEFSTSHSALGRYFLDWFHKFENCINGADSWFEVSGVGLTEYWECEGNLLLSWKSGGYQQVLDLLMNKYPSEKVEVPVGANIKYNKEVTCIKWKNVPEAKVIVECSDGSSYTADHAIVTVSLGVLKEKAQSLFSPALPPQKLNTIKGLGFSCVNKIYLKFPYRWWPQEYSGFSLLWTDEDVQTFKPSGNMGKHWLQDIFGFYSVDNQPLVLSGWIVGPAARYMEQLSDEQVIQGCFELLQRFAGKGLNVTVPRPEVMVRSRWSSNPHFRGVYSYRSVESETLQAFASHLAEPLTNEEKKPVVLFAGEATHEHFYSTVHGAVESGWREADRIFSYYGCHIPSVPMLNHMNCCSCHIPSVPMLNHMNFCQVIIVGAGIAGLAAAKTLIENGVKNIKILEAQDHPGGRISSVFHNGGWIEAGAQWIHGQNNEVWKLAHKYDLLSTVTSSEGEGLYIREDGVVFDAALVQEVHKVVTEILQDCEQYAYGHWHEEAIPKSVGQHLRQKFEQYLDGCAEDSEEQRCMKEELFDWHLRFQVIDNSCTVLDKLSAKAWGNYSFSGGTDYINFKNGYSSLVRNMVEELPAGTLCLNSPVTTVKWQQSISSQVKKSPVLVSCSTGATYAAGHVIVTCSLGCLKACCNTMFEPELPSCMIQAIEDMGYAAINKIFLDFKKPWWAPDIKGFQLIWSKDSNAALSHNERSSWLRDVTGFDIVPELEAVLLGWVGGRGAQLVEEVTEDEIGQQCTELLRTFTGNKHIPLPCHVIRSQWYKNPYIRGGYSNSTVLCDASSRGPSDLATPVWAEVCCGSAPSGECKYPVVLLAGEATHERYFSTTHGAYESGQVQARVILDYLKGQSSSIQKAI</sequence>
<keyword evidence="6" id="KW-1185">Reference proteome</keyword>
<evidence type="ECO:0000256" key="2">
    <source>
        <dbReference type="ARBA" id="ARBA00023002"/>
    </source>
</evidence>
<feature type="domain" description="Amine oxidase" evidence="4">
    <location>
        <begin position="517"/>
        <end position="985"/>
    </location>
</feature>
<dbReference type="OrthoDB" id="5046242at2759"/>
<protein>
    <recommendedName>
        <fullName evidence="3">Amine oxidase</fullName>
        <ecNumber evidence="3">1.4.3.-</ecNumber>
    </recommendedName>
</protein>
<dbReference type="SUPFAM" id="SSF51905">
    <property type="entry name" value="FAD/NAD(P)-binding domain"/>
    <property type="match status" value="2"/>
</dbReference>
<dbReference type="Pfam" id="PF01593">
    <property type="entry name" value="Amino_oxidase"/>
    <property type="match status" value="2"/>
</dbReference>
<dbReference type="AlphaFoldDB" id="A0A6L2PN93"/>
<dbReference type="GO" id="GO:0008131">
    <property type="term" value="F:primary methylamine oxidase activity"/>
    <property type="evidence" value="ECO:0007669"/>
    <property type="project" value="UniProtKB-ARBA"/>
</dbReference>
<comment type="similarity">
    <text evidence="3">Belongs to the flavin monoamine oxidase family.</text>
</comment>
<gene>
    <name evidence="5" type="ORF">Cfor_11407</name>
</gene>
<dbReference type="Proteomes" id="UP000502823">
    <property type="component" value="Unassembled WGS sequence"/>
</dbReference>
<dbReference type="InterPro" id="IPR050281">
    <property type="entry name" value="Flavin_monoamine_oxidase"/>
</dbReference>
<name>A0A6L2PN93_COPFO</name>
<dbReference type="Gene3D" id="3.90.660.10">
    <property type="match status" value="2"/>
</dbReference>